<dbReference type="RefSeq" id="WP_168376631.1">
    <property type="nucleotide sequence ID" value="NZ_JAAXMD010000600.1"/>
</dbReference>
<dbReference type="Proteomes" id="UP000744032">
    <property type="component" value="Unassembled WGS sequence"/>
</dbReference>
<evidence type="ECO:0000313" key="2">
    <source>
        <dbReference type="EMBL" id="NKQ29081.1"/>
    </source>
</evidence>
<evidence type="ECO:0000256" key="1">
    <source>
        <dbReference type="SAM" id="MobiDB-lite"/>
    </source>
</evidence>
<dbReference type="InterPro" id="IPR022062">
    <property type="entry name" value="DUF3618"/>
</dbReference>
<organism evidence="2 3">
    <name type="scientific">Streptomyces galbus</name>
    <dbReference type="NCBI Taxonomy" id="33898"/>
    <lineage>
        <taxon>Bacteria</taxon>
        <taxon>Bacillati</taxon>
        <taxon>Actinomycetota</taxon>
        <taxon>Actinomycetes</taxon>
        <taxon>Kitasatosporales</taxon>
        <taxon>Streptomycetaceae</taxon>
        <taxon>Streptomyces</taxon>
    </lineage>
</organism>
<feature type="compositionally biased region" description="Polar residues" evidence="1">
    <location>
        <begin position="209"/>
        <end position="221"/>
    </location>
</feature>
<dbReference type="Pfam" id="PF12277">
    <property type="entry name" value="DUF3618"/>
    <property type="match status" value="1"/>
</dbReference>
<name>A0ABX1IXU7_STRGB</name>
<reference evidence="2 3" key="1">
    <citation type="submission" date="2020-04" db="EMBL/GenBank/DDBJ databases">
        <title>Genome sequence of Streptomyces galbus strain I339.</title>
        <authorList>
            <person name="Silva E.A.N."/>
            <person name="Merces M."/>
            <person name="Castelo Branco A.P.O.T."/>
            <person name="Vasconcelos P.C."/>
            <person name="Costa N.P."/>
            <person name="Marinho G.C.S."/>
            <person name="Oliveira C.J.B."/>
            <person name="Araujo D."/>
            <person name="Rodrigues Junior V.S."/>
            <person name="Almeida R."/>
            <person name="Silva Filho U.R."/>
            <person name="Andrade A.S.A."/>
            <person name="Cibulski S.P."/>
        </authorList>
    </citation>
    <scope>NUCLEOTIDE SEQUENCE [LARGE SCALE GENOMIC DNA]</scope>
    <source>
        <strain evidence="2 3">I339</strain>
    </source>
</reference>
<sequence length="221" mass="23299">MGTSPDQMRAEINATRDRLSDDVNRLADHASPRHIVRRRTERVRGTFTGFKEQIMGSASDTAHSVAEGARSAAGSLQGGAGQVTGTTRDTAQQAGEMLSQAPEHARRQTQGHPLAAGLIAFGVGVLASSLLPTTEAEEQAASALVEQGKESLEPVKQAALDSAQHLKEHARDAAQSAADEVKGTAQEALQTTQEEARDQAGTVAGQARDSAQQVTENTRQQ</sequence>
<accession>A0ABX1IXU7</accession>
<protein>
    <submittedName>
        <fullName evidence="2">DUF3618 domain-containing protein</fullName>
    </submittedName>
</protein>
<dbReference type="PANTHER" id="PTHR47372">
    <property type="entry name" value="DAUER UP-REGULATED-RELATED"/>
    <property type="match status" value="1"/>
</dbReference>
<comment type="caution">
    <text evidence="2">The sequence shown here is derived from an EMBL/GenBank/DDBJ whole genome shotgun (WGS) entry which is preliminary data.</text>
</comment>
<dbReference type="PANTHER" id="PTHR47372:SF11">
    <property type="entry name" value="RE19971P"/>
    <property type="match status" value="1"/>
</dbReference>
<feature type="region of interest" description="Disordered" evidence="1">
    <location>
        <begin position="153"/>
        <end position="221"/>
    </location>
</feature>
<proteinExistence type="predicted"/>
<gene>
    <name evidence="2" type="ORF">HF200_33375</name>
</gene>
<keyword evidence="3" id="KW-1185">Reference proteome</keyword>
<dbReference type="EMBL" id="JAAXMD010000600">
    <property type="protein sequence ID" value="NKQ29081.1"/>
    <property type="molecule type" value="Genomic_DNA"/>
</dbReference>
<evidence type="ECO:0000313" key="3">
    <source>
        <dbReference type="Proteomes" id="UP000744032"/>
    </source>
</evidence>